<organism evidence="1 2">
    <name type="scientific">Catenulispora subtropica</name>
    <dbReference type="NCBI Taxonomy" id="450798"/>
    <lineage>
        <taxon>Bacteria</taxon>
        <taxon>Bacillati</taxon>
        <taxon>Actinomycetota</taxon>
        <taxon>Actinomycetes</taxon>
        <taxon>Catenulisporales</taxon>
        <taxon>Catenulisporaceae</taxon>
        <taxon>Catenulispora</taxon>
    </lineage>
</organism>
<keyword evidence="2" id="KW-1185">Reference proteome</keyword>
<proteinExistence type="predicted"/>
<dbReference type="EMBL" id="BAAAQM010000043">
    <property type="protein sequence ID" value="GAA1990038.1"/>
    <property type="molecule type" value="Genomic_DNA"/>
</dbReference>
<evidence type="ECO:0000313" key="1">
    <source>
        <dbReference type="EMBL" id="GAA1990038.1"/>
    </source>
</evidence>
<sequence length="62" mass="6483">MLFTADGTYTGHIKGAPRPFAVPLATLPDTHGHRVASDQDFYIVSSVLAQSGLPAGWTPSAS</sequence>
<dbReference type="RefSeq" id="WP_344660649.1">
    <property type="nucleotide sequence ID" value="NZ_BAAAQM010000043.1"/>
</dbReference>
<evidence type="ECO:0000313" key="2">
    <source>
        <dbReference type="Proteomes" id="UP001499854"/>
    </source>
</evidence>
<name>A0ABN2SR05_9ACTN</name>
<dbReference type="Proteomes" id="UP001499854">
    <property type="component" value="Unassembled WGS sequence"/>
</dbReference>
<dbReference type="Gene3D" id="3.10.450.50">
    <property type="match status" value="1"/>
</dbReference>
<accession>A0ABN2SR05</accession>
<reference evidence="1 2" key="1">
    <citation type="journal article" date="2019" name="Int. J. Syst. Evol. Microbiol.">
        <title>The Global Catalogue of Microorganisms (GCM) 10K type strain sequencing project: providing services to taxonomists for standard genome sequencing and annotation.</title>
        <authorList>
            <consortium name="The Broad Institute Genomics Platform"/>
            <consortium name="The Broad Institute Genome Sequencing Center for Infectious Disease"/>
            <person name="Wu L."/>
            <person name="Ma J."/>
        </authorList>
    </citation>
    <scope>NUCLEOTIDE SEQUENCE [LARGE SCALE GENOMIC DNA]</scope>
    <source>
        <strain evidence="1 2">JCM 16013</strain>
    </source>
</reference>
<gene>
    <name evidence="1" type="ORF">GCM10009838_61400</name>
</gene>
<comment type="caution">
    <text evidence="1">The sequence shown here is derived from an EMBL/GenBank/DDBJ whole genome shotgun (WGS) entry which is preliminary data.</text>
</comment>
<protein>
    <submittedName>
        <fullName evidence="1">Uncharacterized protein</fullName>
    </submittedName>
</protein>